<feature type="non-terminal residue" evidence="1">
    <location>
        <position position="1"/>
    </location>
</feature>
<evidence type="ECO:0000313" key="2">
    <source>
        <dbReference type="Proteomes" id="UP000685013"/>
    </source>
</evidence>
<organism evidence="1 2">
    <name type="scientific">Cucurbita argyrosperma subsp. sororia</name>
    <dbReference type="NCBI Taxonomy" id="37648"/>
    <lineage>
        <taxon>Eukaryota</taxon>
        <taxon>Viridiplantae</taxon>
        <taxon>Streptophyta</taxon>
        <taxon>Embryophyta</taxon>
        <taxon>Tracheophyta</taxon>
        <taxon>Spermatophyta</taxon>
        <taxon>Magnoliopsida</taxon>
        <taxon>eudicotyledons</taxon>
        <taxon>Gunneridae</taxon>
        <taxon>Pentapetalae</taxon>
        <taxon>rosids</taxon>
        <taxon>fabids</taxon>
        <taxon>Cucurbitales</taxon>
        <taxon>Cucurbitaceae</taxon>
        <taxon>Cucurbiteae</taxon>
        <taxon>Cucurbita</taxon>
    </lineage>
</organism>
<dbReference type="EMBL" id="JAGKQH010000005">
    <property type="protein sequence ID" value="KAG6599225.1"/>
    <property type="molecule type" value="Genomic_DNA"/>
</dbReference>
<evidence type="ECO:0000313" key="1">
    <source>
        <dbReference type="EMBL" id="KAG6599225.1"/>
    </source>
</evidence>
<accession>A0AAV6NLE9</accession>
<reference evidence="1 2" key="1">
    <citation type="journal article" date="2021" name="Hortic Res">
        <title>The domestication of Cucurbita argyrosperma as revealed by the genome of its wild relative.</title>
        <authorList>
            <person name="Barrera-Redondo J."/>
            <person name="Sanchez-de la Vega G."/>
            <person name="Aguirre-Liguori J.A."/>
            <person name="Castellanos-Morales G."/>
            <person name="Gutierrez-Guerrero Y.T."/>
            <person name="Aguirre-Dugua X."/>
            <person name="Aguirre-Planter E."/>
            <person name="Tenaillon M.I."/>
            <person name="Lira-Saade R."/>
            <person name="Eguiarte L.E."/>
        </authorList>
    </citation>
    <scope>NUCLEOTIDE SEQUENCE [LARGE SCALE GENOMIC DNA]</scope>
    <source>
        <strain evidence="1">JBR-2021</strain>
    </source>
</reference>
<sequence>MTTRRDERKTIDEWVEEFEFRGLRCTRPKNNLLLFVLNLARENGAVAKPFYSVSFSRASFEEMPPWKLAKVTVVPRRAGTEIERKLPELHN</sequence>
<gene>
    <name evidence="1" type="ORF">SDJN03_09003</name>
</gene>
<keyword evidence="2" id="KW-1185">Reference proteome</keyword>
<dbReference type="AlphaFoldDB" id="A0AAV6NLE9"/>
<proteinExistence type="predicted"/>
<comment type="caution">
    <text evidence="1">The sequence shown here is derived from an EMBL/GenBank/DDBJ whole genome shotgun (WGS) entry which is preliminary data.</text>
</comment>
<dbReference type="Proteomes" id="UP000685013">
    <property type="component" value="Chromosome 5"/>
</dbReference>
<name>A0AAV6NLE9_9ROSI</name>
<protein>
    <submittedName>
        <fullName evidence="1">Uncharacterized protein</fullName>
    </submittedName>
</protein>